<name>A0AA47NRH3_MERPO</name>
<organism evidence="4 5">
    <name type="scientific">Merluccius polli</name>
    <name type="common">Benguela hake</name>
    <name type="synonym">Merluccius cadenati</name>
    <dbReference type="NCBI Taxonomy" id="89951"/>
    <lineage>
        <taxon>Eukaryota</taxon>
        <taxon>Metazoa</taxon>
        <taxon>Chordata</taxon>
        <taxon>Craniata</taxon>
        <taxon>Vertebrata</taxon>
        <taxon>Euteleostomi</taxon>
        <taxon>Actinopterygii</taxon>
        <taxon>Neopterygii</taxon>
        <taxon>Teleostei</taxon>
        <taxon>Neoteleostei</taxon>
        <taxon>Acanthomorphata</taxon>
        <taxon>Zeiogadaria</taxon>
        <taxon>Gadariae</taxon>
        <taxon>Gadiformes</taxon>
        <taxon>Gadoidei</taxon>
        <taxon>Merlucciidae</taxon>
        <taxon>Merluccius</taxon>
    </lineage>
</organism>
<dbReference type="PANTHER" id="PTHR46888">
    <property type="entry name" value="ZINC KNUCKLE DOMAINCONTAINING PROTEIN-RELATED"/>
    <property type="match status" value="1"/>
</dbReference>
<feature type="region of interest" description="Disordered" evidence="2">
    <location>
        <begin position="330"/>
        <end position="352"/>
    </location>
</feature>
<dbReference type="Proteomes" id="UP001174136">
    <property type="component" value="Unassembled WGS sequence"/>
</dbReference>
<feature type="domain" description="SCAN box" evidence="3">
    <location>
        <begin position="234"/>
        <end position="322"/>
    </location>
</feature>
<proteinExistence type="predicted"/>
<dbReference type="Pfam" id="PF02023">
    <property type="entry name" value="SCAN"/>
    <property type="match status" value="1"/>
</dbReference>
<protein>
    <recommendedName>
        <fullName evidence="3">SCAN box domain-containing protein</fullName>
    </recommendedName>
</protein>
<keyword evidence="5" id="KW-1185">Reference proteome</keyword>
<sequence>MEFDLDGFVRQPTLEQLNKCRKVDLMLIASGYDVQVPPGIRKEELRLLLLEKLWEKGVLSVSASAESEGKEDAEIREPVPPVTPVRSDPPFMPGSSAEELRLTLRIREMEMRNRQLEVEAMHLRVRALELERQPNVDSRSPVTPQDPHSLRQSLDVSRLIALVPPFRESEVDSYFNAFERIAATLNWPKDVWTLLLQCKLVGKAQDVCAALTVEQSLNYDIVKASVLRAYELVPEAYRQKFRNCVKSVSQTYVEFAREKGVLFDKWCHASKTKDFVQLRELVLLEDFKKCLPERIVVYLNEQKAVSLSQAAVFADEFALTHKSAFLSPVRETQRSASKEQSKSKSPSAVGLIHSEPTISQQGNLTEVDDSFKPFTTQGFASLTGNEAVRIPITILRDTGAKHSVARRGMLPFSDQSYCGSDLLLWGIKLSVIRAPRHTVYLSSTLVSGTVQVAVRDQLPVAGVDLILGNDLAGNKVFPSAPEVTENPTADSCVTSTAPDAQWRLLIGGRPKWHDL</sequence>
<dbReference type="EMBL" id="JAOPHQ010005413">
    <property type="protein sequence ID" value="KAK0135651.1"/>
    <property type="molecule type" value="Genomic_DNA"/>
</dbReference>
<reference evidence="4" key="1">
    <citation type="journal article" date="2023" name="Front. Mar. Sci.">
        <title>A new Merluccius polli reference genome to investigate the effects of global change in West African waters.</title>
        <authorList>
            <person name="Mateo J.L."/>
            <person name="Blanco-Fernandez C."/>
            <person name="Garcia-Vazquez E."/>
            <person name="Machado-Schiaffino G."/>
        </authorList>
    </citation>
    <scope>NUCLEOTIDE SEQUENCE</scope>
    <source>
        <strain evidence="4">C29</strain>
        <tissue evidence="4">Fin</tissue>
    </source>
</reference>
<evidence type="ECO:0000259" key="3">
    <source>
        <dbReference type="Pfam" id="PF02023"/>
    </source>
</evidence>
<dbReference type="Gene3D" id="1.10.4020.10">
    <property type="entry name" value="DNA breaking-rejoining enzymes"/>
    <property type="match status" value="1"/>
</dbReference>
<accession>A0AA47NRH3</accession>
<dbReference type="InterPro" id="IPR038269">
    <property type="entry name" value="SCAN_sf"/>
</dbReference>
<feature type="compositionally biased region" description="Basic and acidic residues" evidence="2">
    <location>
        <begin position="67"/>
        <end position="77"/>
    </location>
</feature>
<evidence type="ECO:0000256" key="1">
    <source>
        <dbReference type="SAM" id="Coils"/>
    </source>
</evidence>
<gene>
    <name evidence="4" type="ORF">N1851_028485</name>
</gene>
<dbReference type="InterPro" id="IPR003309">
    <property type="entry name" value="SCAN_dom"/>
</dbReference>
<dbReference type="SUPFAM" id="SSF47353">
    <property type="entry name" value="Retrovirus capsid dimerization domain-like"/>
    <property type="match status" value="1"/>
</dbReference>
<evidence type="ECO:0000256" key="2">
    <source>
        <dbReference type="SAM" id="MobiDB-lite"/>
    </source>
</evidence>
<evidence type="ECO:0000313" key="5">
    <source>
        <dbReference type="Proteomes" id="UP001174136"/>
    </source>
</evidence>
<comment type="caution">
    <text evidence="4">The sequence shown here is derived from an EMBL/GenBank/DDBJ whole genome shotgun (WGS) entry which is preliminary data.</text>
</comment>
<feature type="compositionally biased region" description="Basic and acidic residues" evidence="2">
    <location>
        <begin position="331"/>
        <end position="342"/>
    </location>
</feature>
<dbReference type="PANTHER" id="PTHR46888:SF13">
    <property type="entry name" value="RIBONUCLEASE H"/>
    <property type="match status" value="1"/>
</dbReference>
<feature type="region of interest" description="Disordered" evidence="2">
    <location>
        <begin position="65"/>
        <end position="94"/>
    </location>
</feature>
<feature type="coiled-coil region" evidence="1">
    <location>
        <begin position="99"/>
        <end position="133"/>
    </location>
</feature>
<evidence type="ECO:0000313" key="4">
    <source>
        <dbReference type="EMBL" id="KAK0135651.1"/>
    </source>
</evidence>
<keyword evidence="1" id="KW-0175">Coiled coil</keyword>
<dbReference type="AlphaFoldDB" id="A0AA47NRH3"/>